<dbReference type="Proteomes" id="UP000533476">
    <property type="component" value="Unassembled WGS sequence"/>
</dbReference>
<name>A0A7Y0L202_9FIRM</name>
<evidence type="ECO:0008006" key="3">
    <source>
        <dbReference type="Google" id="ProtNLM"/>
    </source>
</evidence>
<evidence type="ECO:0000313" key="1">
    <source>
        <dbReference type="EMBL" id="NMP21598.1"/>
    </source>
</evidence>
<gene>
    <name evidence="1" type="ORF">HIJ39_04415</name>
</gene>
<evidence type="ECO:0000313" key="2">
    <source>
        <dbReference type="Proteomes" id="UP000533476"/>
    </source>
</evidence>
<dbReference type="RefSeq" id="WP_169097114.1">
    <property type="nucleotide sequence ID" value="NZ_JABBVZ010000009.1"/>
</dbReference>
<protein>
    <recommendedName>
        <fullName evidence="3">Restriction endonuclease</fullName>
    </recommendedName>
</protein>
<accession>A0A7Y0L202</accession>
<reference evidence="1 2" key="1">
    <citation type="submission" date="2020-04" db="EMBL/GenBank/DDBJ databases">
        <authorList>
            <person name="Zhang R."/>
            <person name="Schippers A."/>
        </authorList>
    </citation>
    <scope>NUCLEOTIDE SEQUENCE [LARGE SCALE GENOMIC DNA]</scope>
    <source>
        <strain evidence="1 2">DSM 109850</strain>
    </source>
</reference>
<dbReference type="EMBL" id="JABBVZ010000009">
    <property type="protein sequence ID" value="NMP21598.1"/>
    <property type="molecule type" value="Genomic_DNA"/>
</dbReference>
<comment type="caution">
    <text evidence="1">The sequence shown here is derived from an EMBL/GenBank/DDBJ whole genome shotgun (WGS) entry which is preliminary data.</text>
</comment>
<keyword evidence="2" id="KW-1185">Reference proteome</keyword>
<sequence length="129" mass="14303">MPHNPSIAHQLMVQTLMGRIEGDGFTITHAAGIDAHPDPTSIGGHEPDIIGKDDTGLKAIGECKTGEDLTAKHTKEQLHIFAHQRMLKSKRMVPFYVAVPTGYEDELEEVLEELGIAEQDSVIRVYIRF</sequence>
<organism evidence="1 2">
    <name type="scientific">Sulfobacillus harzensis</name>
    <dbReference type="NCBI Taxonomy" id="2729629"/>
    <lineage>
        <taxon>Bacteria</taxon>
        <taxon>Bacillati</taxon>
        <taxon>Bacillota</taxon>
        <taxon>Clostridia</taxon>
        <taxon>Eubacteriales</taxon>
        <taxon>Clostridiales Family XVII. Incertae Sedis</taxon>
        <taxon>Sulfobacillus</taxon>
    </lineage>
</organism>
<dbReference type="AlphaFoldDB" id="A0A7Y0L202"/>
<proteinExistence type="predicted"/>